<evidence type="ECO:0000313" key="2">
    <source>
        <dbReference type="EMBL" id="DAE04319.1"/>
    </source>
</evidence>
<dbReference type="EMBL" id="BK015385">
    <property type="protein sequence ID" value="DAE04319.1"/>
    <property type="molecule type" value="Genomic_DNA"/>
</dbReference>
<name>A0A8S5PAW8_9CAUD</name>
<accession>A0A8S5PAW8</accession>
<reference evidence="2" key="1">
    <citation type="journal article" date="2021" name="Proc. Natl. Acad. Sci. U.S.A.">
        <title>A Catalog of Tens of Thousands of Viruses from Human Metagenomes Reveals Hidden Associations with Chronic Diseases.</title>
        <authorList>
            <person name="Tisza M.J."/>
            <person name="Buck C.B."/>
        </authorList>
    </citation>
    <scope>NUCLEOTIDE SEQUENCE</scope>
    <source>
        <strain evidence="2">CtFPV8</strain>
    </source>
</reference>
<feature type="domain" description="Type VI secretion system spike protein VgrG3-like C-terminal" evidence="1">
    <location>
        <begin position="3"/>
        <end position="205"/>
    </location>
</feature>
<evidence type="ECO:0000259" key="1">
    <source>
        <dbReference type="Pfam" id="PF21277"/>
    </source>
</evidence>
<organism evidence="2">
    <name type="scientific">Myoviridae sp. ctFPV8</name>
    <dbReference type="NCBI Taxonomy" id="2825068"/>
    <lineage>
        <taxon>Viruses</taxon>
        <taxon>Duplodnaviria</taxon>
        <taxon>Heunggongvirae</taxon>
        <taxon>Uroviricota</taxon>
        <taxon>Caudoviricetes</taxon>
    </lineage>
</organism>
<protein>
    <submittedName>
        <fullName evidence="2">Effector protein, Immunity protein, peptidoglycan, PROTEIN BINDING.4A</fullName>
    </submittedName>
</protein>
<proteinExistence type="predicted"/>
<dbReference type="Pfam" id="PF21277">
    <property type="entry name" value="T6SS_VgrG3-like_C"/>
    <property type="match status" value="1"/>
</dbReference>
<dbReference type="InterPro" id="IPR049073">
    <property type="entry name" value="T6SS_VgrG3-like_C"/>
</dbReference>
<sequence>MALGDLSALYESNGDPGCVSSGAGDLGGISYGAYQLASNAGSVDEFIQWGIDYGAYYRDYANSLNQYDVNSDAFISQWKYLASVDPQGFLRMQHDYIKSEYYDKACRYLANNGLHADKHSEALQNVIWSRAVQYGPGNVVDLFNEALAYVPGYTDEWNLSWVDDKRFDYDLIVGIYESNKSDEWISPRLSYDVRQGVYHRMDSEKQEALTMFTKEIN</sequence>